<dbReference type="EnsemblFungi" id="FOXG_11597T0">
    <property type="protein sequence ID" value="FOXG_11597P0"/>
    <property type="gene ID" value="FOXG_11597"/>
</dbReference>
<name>A0A0D2Y5P1_FUSOF</name>
<accession>A0A0D2Y5P1</accession>
<reference evidence="1" key="2">
    <citation type="submission" date="2025-08" db="UniProtKB">
        <authorList>
            <consortium name="EnsemblFungi"/>
        </authorList>
    </citation>
    <scope>IDENTIFICATION</scope>
    <source>
        <strain evidence="1">4287 / CBS 123668 / FGSC 9935 / NRRL 34936</strain>
    </source>
</reference>
<evidence type="ECO:0000313" key="2">
    <source>
        <dbReference type="Proteomes" id="UP000002489"/>
    </source>
</evidence>
<sequence length="37" mass="4021">VGIQYTGGWVHGVEAKQVVAVSKQIWLCSNCKVLDFG</sequence>
<evidence type="ECO:0000313" key="1">
    <source>
        <dbReference type="EnsemblFungi" id="FOXG_11597P0"/>
    </source>
</evidence>
<reference evidence="2" key="1">
    <citation type="journal article" date="2012" name="Mol. Plant Microbe Interact.">
        <title>A highly conserved effector in Fusarium oxysporum is required for full virulence on Arabidopsis.</title>
        <authorList>
            <person name="Thatcher L.F."/>
            <person name="Gardiner D.M."/>
            <person name="Kazan K."/>
            <person name="Manners J."/>
        </authorList>
    </citation>
    <scope>NUCLEOTIDE SEQUENCE [LARGE SCALE GENOMIC DNA]</scope>
    <source>
        <strain evidence="2">Fo5176</strain>
    </source>
</reference>
<proteinExistence type="predicted"/>
<dbReference type="Proteomes" id="UP000002489">
    <property type="component" value="Unassembled WGS sequence"/>
</dbReference>
<organism evidence="1 2">
    <name type="scientific">Fusarium oxysporum (strain Fo5176)</name>
    <name type="common">Fusarium vascular wilt</name>
    <dbReference type="NCBI Taxonomy" id="660025"/>
    <lineage>
        <taxon>Eukaryota</taxon>
        <taxon>Fungi</taxon>
        <taxon>Dikarya</taxon>
        <taxon>Ascomycota</taxon>
        <taxon>Pezizomycotina</taxon>
        <taxon>Sordariomycetes</taxon>
        <taxon>Hypocreomycetidae</taxon>
        <taxon>Hypocreales</taxon>
        <taxon>Nectriaceae</taxon>
        <taxon>Fusarium</taxon>
        <taxon>Fusarium oxysporum species complex</taxon>
    </lineage>
</organism>
<protein>
    <submittedName>
        <fullName evidence="1">Uncharacterized protein</fullName>
    </submittedName>
</protein>
<dbReference type="AlphaFoldDB" id="A0A0D2Y5P1"/>